<name>A0A087URW0_STEMI</name>
<keyword evidence="3 5" id="KW-0732">Signal</keyword>
<feature type="chain" id="PRO_5001830888" evidence="5">
    <location>
        <begin position="20"/>
        <end position="113"/>
    </location>
</feature>
<dbReference type="Gene3D" id="1.10.2010.10">
    <property type="entry name" value="Crustacean CHH/MIH/GIH neurohormone"/>
    <property type="match status" value="1"/>
</dbReference>
<dbReference type="PRINTS" id="PR00550">
    <property type="entry name" value="HYPRGLYCEMIC"/>
</dbReference>
<accession>A0A087URW0</accession>
<dbReference type="AlphaFoldDB" id="A0A087URW0"/>
<dbReference type="Proteomes" id="UP000054359">
    <property type="component" value="Unassembled WGS sequence"/>
</dbReference>
<dbReference type="SUPFAM" id="SSF81778">
    <property type="entry name" value="Crustacean CHH/MIH/GIH neurohormone"/>
    <property type="match status" value="1"/>
</dbReference>
<proteinExistence type="inferred from homology"/>
<dbReference type="PANTHER" id="PTHR35981:SF2">
    <property type="entry name" value="ION TRANSPORT PEPTIDE, ISOFORM C"/>
    <property type="match status" value="1"/>
</dbReference>
<dbReference type="InterPro" id="IPR001166">
    <property type="entry name" value="Hyperglycemic"/>
</dbReference>
<reference evidence="6 7" key="1">
    <citation type="submission" date="2013-11" db="EMBL/GenBank/DDBJ databases">
        <title>Genome sequencing of Stegodyphus mimosarum.</title>
        <authorList>
            <person name="Bechsgaard J."/>
        </authorList>
    </citation>
    <scope>NUCLEOTIDE SEQUENCE [LARGE SCALE GENOMIC DNA]</scope>
</reference>
<evidence type="ECO:0000256" key="5">
    <source>
        <dbReference type="SAM" id="SignalP"/>
    </source>
</evidence>
<feature type="non-terminal residue" evidence="6">
    <location>
        <position position="113"/>
    </location>
</feature>
<feature type="disulfide bond" evidence="4">
    <location>
        <begin position="32"/>
        <end position="68"/>
    </location>
</feature>
<dbReference type="EMBL" id="KK121266">
    <property type="protein sequence ID" value="KFM80099.1"/>
    <property type="molecule type" value="Genomic_DNA"/>
</dbReference>
<evidence type="ECO:0000256" key="1">
    <source>
        <dbReference type="ARBA" id="ARBA00003845"/>
    </source>
</evidence>
<dbReference type="InterPro" id="IPR035957">
    <property type="entry name" value="Crust_neurohorm_sf"/>
</dbReference>
<comment type="function">
    <text evidence="1">May increase the toxicity of alpha-latrotoxin and/or other venom components. Is non-toxic to mice and to the cockroach Periplaneta americana.</text>
</comment>
<keyword evidence="7" id="KW-1185">Reference proteome</keyword>
<dbReference type="GO" id="GO:0007623">
    <property type="term" value="P:circadian rhythm"/>
    <property type="evidence" value="ECO:0007669"/>
    <property type="project" value="TreeGrafter"/>
</dbReference>
<evidence type="ECO:0000256" key="4">
    <source>
        <dbReference type="PIRSR" id="PIRSR631098-51"/>
    </source>
</evidence>
<gene>
    <name evidence="6" type="ORF">X975_05759</name>
</gene>
<sequence>MIRVLGLLTFLTMIVNLHAYPPSFFKYIALGCRGEQNIQNLARLDRLCEECSNIVRQQEVLVGCRAKCFANPLFVSCVETLVEQHLQHEVLAIAEEIQTSSKKKSWEEQKIYN</sequence>
<feature type="signal peptide" evidence="5">
    <location>
        <begin position="1"/>
        <end position="19"/>
    </location>
</feature>
<dbReference type="InterPro" id="IPR031098">
    <property type="entry name" value="Crust_neurohorm"/>
</dbReference>
<keyword evidence="4" id="KW-1015">Disulfide bond</keyword>
<dbReference type="Pfam" id="PF01147">
    <property type="entry name" value="Crust_neurohorm"/>
    <property type="match status" value="1"/>
</dbReference>
<evidence type="ECO:0000256" key="3">
    <source>
        <dbReference type="ARBA" id="ARBA00022729"/>
    </source>
</evidence>
<evidence type="ECO:0000256" key="2">
    <source>
        <dbReference type="ARBA" id="ARBA00005447"/>
    </source>
</evidence>
<dbReference type="GO" id="GO:0005576">
    <property type="term" value="C:extracellular region"/>
    <property type="evidence" value="ECO:0007669"/>
    <property type="project" value="InterPro"/>
</dbReference>
<comment type="similarity">
    <text evidence="2">Belongs to the arthropod CHH/MIH/GIH/VIH hormone family.</text>
</comment>
<dbReference type="OrthoDB" id="10275889at2759"/>
<dbReference type="PANTHER" id="PTHR35981">
    <property type="entry name" value="ION TRANSPORT PEPTIDE, ISOFORM C"/>
    <property type="match status" value="1"/>
</dbReference>
<evidence type="ECO:0000313" key="7">
    <source>
        <dbReference type="Proteomes" id="UP000054359"/>
    </source>
</evidence>
<feature type="disulfide bond" evidence="4">
    <location>
        <begin position="51"/>
        <end position="77"/>
    </location>
</feature>
<evidence type="ECO:0000313" key="6">
    <source>
        <dbReference type="EMBL" id="KFM80099.1"/>
    </source>
</evidence>
<protein>
    <submittedName>
        <fullName evidence="6">Crustacean hyperglycemic hormones 4</fullName>
    </submittedName>
</protein>
<dbReference type="GO" id="GO:0005184">
    <property type="term" value="F:neuropeptide hormone activity"/>
    <property type="evidence" value="ECO:0007669"/>
    <property type="project" value="InterPro"/>
</dbReference>
<organism evidence="6 7">
    <name type="scientific">Stegodyphus mimosarum</name>
    <name type="common">African social velvet spider</name>
    <dbReference type="NCBI Taxonomy" id="407821"/>
    <lineage>
        <taxon>Eukaryota</taxon>
        <taxon>Metazoa</taxon>
        <taxon>Ecdysozoa</taxon>
        <taxon>Arthropoda</taxon>
        <taxon>Chelicerata</taxon>
        <taxon>Arachnida</taxon>
        <taxon>Araneae</taxon>
        <taxon>Araneomorphae</taxon>
        <taxon>Entelegynae</taxon>
        <taxon>Eresoidea</taxon>
        <taxon>Eresidae</taxon>
        <taxon>Stegodyphus</taxon>
    </lineage>
</organism>
<dbReference type="OMA" id="THERHRN"/>
<feature type="disulfide bond" evidence="4">
    <location>
        <begin position="48"/>
        <end position="64"/>
    </location>
</feature>